<sequence>MSMDRPDDGTAGFSGAESARDLDARQQRIFEIMNRVRAAYYKTKNDEQLEVHLRRIERGIKDGSEPGHILMISGESAAGKSTIVKRGLRVLTTLHDYEDEYGEMMRPTLYVRAPMGCSMVDLNREILELLGYEGNVTGSPTSVGHKTRRTLRNFGTKLVVIDDFQHVFDAPKKMDPRIILHTLKNSLQDVMWPLHFVLVGLPDIEGLVDYDPHQEMERRTDQFVLEDPRFKEDADYVTWMVEDLIQARAGLAMSREQPFELTARIMHAARDRFGLILPLIYYAIEDALETESTEVSTQNWIEAYARLAKCGDNDAENVMHADNWRSIIRTVDRHGNLGPTVASSASGKRRRK</sequence>
<reference evidence="1 2" key="1">
    <citation type="submission" date="2019-02" db="EMBL/GenBank/DDBJ databases">
        <title>The genomic architecture of introgression among sibling species of bacteria.</title>
        <authorList>
            <person name="Cavassim M.I.A."/>
            <person name="Moeskjaer S."/>
            <person name="Moslemi C."/>
            <person name="Fields B."/>
            <person name="Bachmann A."/>
            <person name="Vilhjalmsson B."/>
            <person name="Schierup M.H."/>
            <person name="Young J.P.W."/>
            <person name="Andersen S.U."/>
        </authorList>
    </citation>
    <scope>NUCLEOTIDE SEQUENCE [LARGE SCALE GENOMIC DNA]</scope>
    <source>
        <strain evidence="1 2">SM151B</strain>
    </source>
</reference>
<comment type="caution">
    <text evidence="1">The sequence shown here is derived from an EMBL/GenBank/DDBJ whole genome shotgun (WGS) entry which is preliminary data.</text>
</comment>
<accession>A0ABD7PQN5</accession>
<dbReference type="InterPro" id="IPR027417">
    <property type="entry name" value="P-loop_NTPase"/>
</dbReference>
<dbReference type="InterPro" id="IPR008868">
    <property type="entry name" value="TniB"/>
</dbReference>
<evidence type="ECO:0000313" key="1">
    <source>
        <dbReference type="EMBL" id="TAW29401.1"/>
    </source>
</evidence>
<dbReference type="Gene3D" id="3.40.50.300">
    <property type="entry name" value="P-loop containing nucleotide triphosphate hydrolases"/>
    <property type="match status" value="1"/>
</dbReference>
<gene>
    <name evidence="1" type="ORF">ELI19_07785</name>
</gene>
<protein>
    <recommendedName>
        <fullName evidence="3">AAA family ATPase</fullName>
    </recommendedName>
</protein>
<proteinExistence type="predicted"/>
<dbReference type="SUPFAM" id="SSF52540">
    <property type="entry name" value="P-loop containing nucleoside triphosphate hydrolases"/>
    <property type="match status" value="1"/>
</dbReference>
<evidence type="ECO:0008006" key="3">
    <source>
        <dbReference type="Google" id="ProtNLM"/>
    </source>
</evidence>
<dbReference type="AlphaFoldDB" id="A0ABD7PQN5"/>
<evidence type="ECO:0000313" key="2">
    <source>
        <dbReference type="Proteomes" id="UP000292036"/>
    </source>
</evidence>
<organism evidence="1 2">
    <name type="scientific">Rhizobium leguminosarum</name>
    <dbReference type="NCBI Taxonomy" id="384"/>
    <lineage>
        <taxon>Bacteria</taxon>
        <taxon>Pseudomonadati</taxon>
        <taxon>Pseudomonadota</taxon>
        <taxon>Alphaproteobacteria</taxon>
        <taxon>Hyphomicrobiales</taxon>
        <taxon>Rhizobiaceae</taxon>
        <taxon>Rhizobium/Agrobacterium group</taxon>
        <taxon>Rhizobium</taxon>
    </lineage>
</organism>
<dbReference type="Proteomes" id="UP000292036">
    <property type="component" value="Unassembled WGS sequence"/>
</dbReference>
<dbReference type="Pfam" id="PF05621">
    <property type="entry name" value="TniB"/>
    <property type="match status" value="1"/>
</dbReference>
<name>A0ABD7PQN5_RHILE</name>
<dbReference type="EMBL" id="SIPS01000001">
    <property type="protein sequence ID" value="TAW29401.1"/>
    <property type="molecule type" value="Genomic_DNA"/>
</dbReference>
<dbReference type="RefSeq" id="WP_130705368.1">
    <property type="nucleotide sequence ID" value="NZ_JAAXFE010000039.1"/>
</dbReference>